<reference evidence="2 3" key="1">
    <citation type="submission" date="2020-08" db="EMBL/GenBank/DDBJ databases">
        <title>Genomic Encyclopedia of Type Strains, Phase IV (KMG-V): Genome sequencing to study the core and pangenomes of soil and plant-associated prokaryotes.</title>
        <authorList>
            <person name="Whitman W."/>
        </authorList>
    </citation>
    <scope>NUCLEOTIDE SEQUENCE [LARGE SCALE GENOMIC DNA]</scope>
    <source>
        <strain evidence="2 3">SEMIA 4013</strain>
    </source>
</reference>
<evidence type="ECO:0000256" key="1">
    <source>
        <dbReference type="SAM" id="MobiDB-lite"/>
    </source>
</evidence>
<sequence>MYFVYDGTVDTARPRLYHDASQADAAWDEDQDSVDAGANRQDEEAVEVMPYYCHDDKRVAFDSRASKSLMVITGPRDFMSAVEERNEDR</sequence>
<accession>A0AAW3V1A4</accession>
<dbReference type="Proteomes" id="UP000518681">
    <property type="component" value="Unassembled WGS sequence"/>
</dbReference>
<proteinExistence type="predicted"/>
<evidence type="ECO:0000313" key="2">
    <source>
        <dbReference type="EMBL" id="MBB6204258.1"/>
    </source>
</evidence>
<name>A0AAW3V1A4_9BURK</name>
<gene>
    <name evidence="2" type="ORF">GGD69_005152</name>
</gene>
<dbReference type="EMBL" id="JACIIK010000009">
    <property type="protein sequence ID" value="MBB6204258.1"/>
    <property type="molecule type" value="Genomic_DNA"/>
</dbReference>
<organism evidence="2 3">
    <name type="scientific">Paraburkholderia fungorum</name>
    <dbReference type="NCBI Taxonomy" id="134537"/>
    <lineage>
        <taxon>Bacteria</taxon>
        <taxon>Pseudomonadati</taxon>
        <taxon>Pseudomonadota</taxon>
        <taxon>Betaproteobacteria</taxon>
        <taxon>Burkholderiales</taxon>
        <taxon>Burkholderiaceae</taxon>
        <taxon>Paraburkholderia</taxon>
    </lineage>
</organism>
<dbReference type="RefSeq" id="WP_184957354.1">
    <property type="nucleotide sequence ID" value="NZ_JACIIK010000009.1"/>
</dbReference>
<protein>
    <submittedName>
        <fullName evidence="2">Uncharacterized protein</fullName>
    </submittedName>
</protein>
<comment type="caution">
    <text evidence="2">The sequence shown here is derived from an EMBL/GenBank/DDBJ whole genome shotgun (WGS) entry which is preliminary data.</text>
</comment>
<feature type="region of interest" description="Disordered" evidence="1">
    <location>
        <begin position="21"/>
        <end position="40"/>
    </location>
</feature>
<dbReference type="AlphaFoldDB" id="A0AAW3V1A4"/>
<evidence type="ECO:0000313" key="3">
    <source>
        <dbReference type="Proteomes" id="UP000518681"/>
    </source>
</evidence>